<evidence type="ECO:0000313" key="3">
    <source>
        <dbReference type="Proteomes" id="UP000092445"/>
    </source>
</evidence>
<sequence>MFTANVAGATSSSSATTTSNNVNNNINLSATSNSAAVTASLAATNTLSVSDAITAPLVNLAAGDWDAQSCSPNLVLMSALPLPQLSLNSIDEAVERPMAGVSLLGDGPVCHIVEERDDCKTLTLPVMTANLGSLRQPFNVCSTVSSDCSMPSPSSLHLTSPKKVCVFSSSLPLATLNNPTS</sequence>
<accession>A0A1A9Z4B1</accession>
<dbReference type="VEuPathDB" id="VectorBase:GPAI003402"/>
<keyword evidence="3" id="KW-1185">Reference proteome</keyword>
<reference evidence="2" key="2">
    <citation type="submission" date="2020-05" db="UniProtKB">
        <authorList>
            <consortium name="EnsemblMetazoa"/>
        </authorList>
    </citation>
    <scope>IDENTIFICATION</scope>
    <source>
        <strain evidence="2">IAEA</strain>
    </source>
</reference>
<dbReference type="Proteomes" id="UP000092445">
    <property type="component" value="Unassembled WGS sequence"/>
</dbReference>
<evidence type="ECO:0000256" key="1">
    <source>
        <dbReference type="SAM" id="MobiDB-lite"/>
    </source>
</evidence>
<dbReference type="EnsemblMetazoa" id="GPAI003402-RA">
    <property type="protein sequence ID" value="GPAI003402-PA"/>
    <property type="gene ID" value="GPAI003402"/>
</dbReference>
<reference evidence="3" key="1">
    <citation type="submission" date="2014-03" db="EMBL/GenBank/DDBJ databases">
        <authorList>
            <person name="Aksoy S."/>
            <person name="Warren W."/>
            <person name="Wilson R.K."/>
        </authorList>
    </citation>
    <scope>NUCLEOTIDE SEQUENCE [LARGE SCALE GENOMIC DNA]</scope>
    <source>
        <strain evidence="3">IAEA</strain>
    </source>
</reference>
<feature type="region of interest" description="Disordered" evidence="1">
    <location>
        <begin position="1"/>
        <end position="21"/>
    </location>
</feature>
<evidence type="ECO:0000313" key="2">
    <source>
        <dbReference type="EnsemblMetazoa" id="GPAI003402-PA"/>
    </source>
</evidence>
<organism evidence="2 3">
    <name type="scientific">Glossina pallidipes</name>
    <name type="common">Tsetse fly</name>
    <dbReference type="NCBI Taxonomy" id="7398"/>
    <lineage>
        <taxon>Eukaryota</taxon>
        <taxon>Metazoa</taxon>
        <taxon>Ecdysozoa</taxon>
        <taxon>Arthropoda</taxon>
        <taxon>Hexapoda</taxon>
        <taxon>Insecta</taxon>
        <taxon>Pterygota</taxon>
        <taxon>Neoptera</taxon>
        <taxon>Endopterygota</taxon>
        <taxon>Diptera</taxon>
        <taxon>Brachycera</taxon>
        <taxon>Muscomorpha</taxon>
        <taxon>Hippoboscoidea</taxon>
        <taxon>Glossinidae</taxon>
        <taxon>Glossina</taxon>
    </lineage>
</organism>
<dbReference type="STRING" id="7398.A0A1A9Z4B1"/>
<name>A0A1A9Z4B1_GLOPL</name>
<dbReference type="AlphaFoldDB" id="A0A1A9Z4B1"/>
<proteinExistence type="predicted"/>
<protein>
    <submittedName>
        <fullName evidence="2">Uncharacterized protein</fullName>
    </submittedName>
</protein>